<dbReference type="InterPro" id="IPR008538">
    <property type="entry name" value="Uma2"/>
</dbReference>
<evidence type="ECO:0000313" key="3">
    <source>
        <dbReference type="Proteomes" id="UP001055156"/>
    </source>
</evidence>
<accession>A0ABQ4T130</accession>
<gene>
    <name evidence="2" type="ORF">LKMONMHP_0170</name>
</gene>
<dbReference type="PANTHER" id="PTHR36558">
    <property type="entry name" value="GLR1098 PROTEIN"/>
    <property type="match status" value="1"/>
</dbReference>
<dbReference type="InterPro" id="IPR011335">
    <property type="entry name" value="Restrct_endonuc-II-like"/>
</dbReference>
<proteinExistence type="predicted"/>
<name>A0ABQ4T130_METOR</name>
<dbReference type="Gene3D" id="3.90.1570.10">
    <property type="entry name" value="tt1808, chain A"/>
    <property type="match status" value="1"/>
</dbReference>
<evidence type="ECO:0000313" key="2">
    <source>
        <dbReference type="EMBL" id="GJE25335.1"/>
    </source>
</evidence>
<feature type="domain" description="Putative restriction endonuclease" evidence="1">
    <location>
        <begin position="14"/>
        <end position="170"/>
    </location>
</feature>
<reference evidence="2" key="1">
    <citation type="journal article" date="2021" name="Front. Microbiol.">
        <title>Comprehensive Comparative Genomics and Phenotyping of Methylobacterium Species.</title>
        <authorList>
            <person name="Alessa O."/>
            <person name="Ogura Y."/>
            <person name="Fujitani Y."/>
            <person name="Takami H."/>
            <person name="Hayashi T."/>
            <person name="Sahin N."/>
            <person name="Tani A."/>
        </authorList>
    </citation>
    <scope>NUCLEOTIDE SEQUENCE</scope>
    <source>
        <strain evidence="2">NBRC 15689</strain>
    </source>
</reference>
<dbReference type="RefSeq" id="WP_238309291.1">
    <property type="nucleotide sequence ID" value="NZ_BPQV01000001.1"/>
</dbReference>
<dbReference type="Pfam" id="PF05685">
    <property type="entry name" value="Uma2"/>
    <property type="match status" value="1"/>
</dbReference>
<dbReference type="SUPFAM" id="SSF52980">
    <property type="entry name" value="Restriction endonuclease-like"/>
    <property type="match status" value="1"/>
</dbReference>
<protein>
    <recommendedName>
        <fullName evidence="1">Putative restriction endonuclease domain-containing protein</fullName>
    </recommendedName>
</protein>
<dbReference type="InterPro" id="IPR012296">
    <property type="entry name" value="Nuclease_put_TT1808"/>
</dbReference>
<comment type="caution">
    <text evidence="2">The sequence shown here is derived from an EMBL/GenBank/DDBJ whole genome shotgun (WGS) entry which is preliminary data.</text>
</comment>
<dbReference type="EMBL" id="BPQV01000001">
    <property type="protein sequence ID" value="GJE25335.1"/>
    <property type="molecule type" value="Genomic_DNA"/>
</dbReference>
<dbReference type="CDD" id="cd06260">
    <property type="entry name" value="DUF820-like"/>
    <property type="match status" value="1"/>
</dbReference>
<reference evidence="2" key="2">
    <citation type="submission" date="2021-08" db="EMBL/GenBank/DDBJ databases">
        <authorList>
            <person name="Tani A."/>
            <person name="Ola A."/>
            <person name="Ogura Y."/>
            <person name="Katsura K."/>
            <person name="Hayashi T."/>
        </authorList>
    </citation>
    <scope>NUCLEOTIDE SEQUENCE</scope>
    <source>
        <strain evidence="2">NBRC 15689</strain>
    </source>
</reference>
<dbReference type="Proteomes" id="UP001055156">
    <property type="component" value="Unassembled WGS sequence"/>
</dbReference>
<sequence>MAVAAHRDTHMQVAEYRDWVAAQPDEERWELLDGVPVLMAQAKGPHQRIVTNLIKRLDDLAERRSCGAYPGLAILSEAMDDFAPIPDVVLPCGPPPEDGDTEDPILIAEVLSPSTMVDDRGRKTAFYQTVPSLRILLIVYQDERRVEIWRRESEWRMRVAGPEDVIDLPELDDSLALPDIYARLAF</sequence>
<keyword evidence="3" id="KW-1185">Reference proteome</keyword>
<evidence type="ECO:0000259" key="1">
    <source>
        <dbReference type="Pfam" id="PF05685"/>
    </source>
</evidence>
<organism evidence="2 3">
    <name type="scientific">Methylobacterium organophilum</name>
    <dbReference type="NCBI Taxonomy" id="410"/>
    <lineage>
        <taxon>Bacteria</taxon>
        <taxon>Pseudomonadati</taxon>
        <taxon>Pseudomonadota</taxon>
        <taxon>Alphaproteobacteria</taxon>
        <taxon>Hyphomicrobiales</taxon>
        <taxon>Methylobacteriaceae</taxon>
        <taxon>Methylobacterium</taxon>
    </lineage>
</organism>
<dbReference type="PANTHER" id="PTHR36558:SF1">
    <property type="entry name" value="RESTRICTION ENDONUCLEASE DOMAIN-CONTAINING PROTEIN-RELATED"/>
    <property type="match status" value="1"/>
</dbReference>